<dbReference type="AlphaFoldDB" id="A0A7R7VUS6"/>
<sequence>MFPMPTRPWPTIALEMGYSETHDALMNDADLLLEGTRGNIALAINVKIEPLGPDSKQTQKGYVELHKFDAGTRK</sequence>
<organism evidence="1 2">
    <name type="scientific">Aspergillus chevalieri</name>
    <name type="common">Eurotium chevalieri</name>
    <dbReference type="NCBI Taxonomy" id="182096"/>
    <lineage>
        <taxon>Eukaryota</taxon>
        <taxon>Fungi</taxon>
        <taxon>Dikarya</taxon>
        <taxon>Ascomycota</taxon>
        <taxon>Pezizomycotina</taxon>
        <taxon>Eurotiomycetes</taxon>
        <taxon>Eurotiomycetidae</taxon>
        <taxon>Eurotiales</taxon>
        <taxon>Aspergillaceae</taxon>
        <taxon>Aspergillus</taxon>
        <taxon>Aspergillus subgen. Aspergillus</taxon>
    </lineage>
</organism>
<dbReference type="Proteomes" id="UP000637239">
    <property type="component" value="Chromosome 6"/>
</dbReference>
<accession>A0A7R7VUS6</accession>
<reference evidence="1" key="1">
    <citation type="submission" date="2021-01" db="EMBL/GenBank/DDBJ databases">
        <authorList>
            <consortium name="Aspergillus chevalieri M1 genome sequencing consortium"/>
            <person name="Kazuki M."/>
            <person name="Futagami T."/>
        </authorList>
    </citation>
    <scope>NUCLEOTIDE SEQUENCE</scope>
    <source>
        <strain evidence="1">M1</strain>
    </source>
</reference>
<evidence type="ECO:0000313" key="2">
    <source>
        <dbReference type="Proteomes" id="UP000637239"/>
    </source>
</evidence>
<evidence type="ECO:0000313" key="1">
    <source>
        <dbReference type="EMBL" id="BCR91030.1"/>
    </source>
</evidence>
<dbReference type="EMBL" id="AP024421">
    <property type="protein sequence ID" value="BCR91030.1"/>
    <property type="molecule type" value="Genomic_DNA"/>
</dbReference>
<dbReference type="KEGG" id="ache:ACHE_60916S"/>
<keyword evidence="2" id="KW-1185">Reference proteome</keyword>
<protein>
    <submittedName>
        <fullName evidence="1">Uncharacterized protein</fullName>
    </submittedName>
</protein>
<gene>
    <name evidence="1" type="ORF">ACHE_60916S</name>
</gene>
<name>A0A7R7VUS6_ASPCH</name>
<dbReference type="GeneID" id="66985388"/>
<dbReference type="RefSeq" id="XP_043139552.1">
    <property type="nucleotide sequence ID" value="XM_043282143.1"/>
</dbReference>
<proteinExistence type="predicted"/>
<reference evidence="1" key="2">
    <citation type="submission" date="2021-02" db="EMBL/GenBank/DDBJ databases">
        <title>Aspergillus chevalieri M1 genome sequence.</title>
        <authorList>
            <person name="Kadooka C."/>
            <person name="Mori K."/>
            <person name="Futagami T."/>
        </authorList>
    </citation>
    <scope>NUCLEOTIDE SEQUENCE</scope>
    <source>
        <strain evidence="1">M1</strain>
    </source>
</reference>